<reference evidence="3 4" key="1">
    <citation type="submission" date="2018-08" db="EMBL/GenBank/DDBJ databases">
        <title>Actinomadura jelena sp. nov., a novel Actinomycete isolated from soil in Chad.</title>
        <authorList>
            <person name="Shi L."/>
        </authorList>
    </citation>
    <scope>NUCLEOTIDE SEQUENCE [LARGE SCALE GENOMIC DNA]</scope>
    <source>
        <strain evidence="3 4">NEAU-G17</strain>
    </source>
</reference>
<organism evidence="3 4">
    <name type="scientific">Actinomadura logoneensis</name>
    <dbReference type="NCBI Taxonomy" id="2293572"/>
    <lineage>
        <taxon>Bacteria</taxon>
        <taxon>Bacillati</taxon>
        <taxon>Actinomycetota</taxon>
        <taxon>Actinomycetes</taxon>
        <taxon>Streptosporangiales</taxon>
        <taxon>Thermomonosporaceae</taxon>
        <taxon>Actinomadura</taxon>
    </lineage>
</organism>
<feature type="region of interest" description="Disordered" evidence="1">
    <location>
        <begin position="1"/>
        <end position="24"/>
    </location>
</feature>
<evidence type="ECO:0000256" key="2">
    <source>
        <dbReference type="SAM" id="Phobius"/>
    </source>
</evidence>
<name>A0A372JGR2_9ACTN</name>
<gene>
    <name evidence="3" type="ORF">DZF91_23715</name>
</gene>
<feature type="transmembrane region" description="Helical" evidence="2">
    <location>
        <begin position="88"/>
        <end position="108"/>
    </location>
</feature>
<keyword evidence="2" id="KW-1133">Transmembrane helix</keyword>
<dbReference type="OrthoDB" id="3483591at2"/>
<dbReference type="EMBL" id="QURH01000513">
    <property type="protein sequence ID" value="RFU39192.1"/>
    <property type="molecule type" value="Genomic_DNA"/>
</dbReference>
<accession>A0A372JGR2</accession>
<sequence length="130" mass="14115">MVASPRTRAARSLPPLDEHEPYSGPYTGTGWDIASDLDEQTELGAVFARTLIRAQLRTALCTGGLVLLVVAVLPLLELLPGEAHARVLGLPLPWLELAAGIQPLWIYAARRQARLAESAEHEFARLVGRS</sequence>
<feature type="transmembrane region" description="Helical" evidence="2">
    <location>
        <begin position="58"/>
        <end position="76"/>
    </location>
</feature>
<evidence type="ECO:0000256" key="1">
    <source>
        <dbReference type="SAM" id="MobiDB-lite"/>
    </source>
</evidence>
<keyword evidence="4" id="KW-1185">Reference proteome</keyword>
<keyword evidence="2" id="KW-0812">Transmembrane</keyword>
<comment type="caution">
    <text evidence="3">The sequence shown here is derived from an EMBL/GenBank/DDBJ whole genome shotgun (WGS) entry which is preliminary data.</text>
</comment>
<keyword evidence="2" id="KW-0472">Membrane</keyword>
<evidence type="ECO:0008006" key="5">
    <source>
        <dbReference type="Google" id="ProtNLM"/>
    </source>
</evidence>
<dbReference type="Proteomes" id="UP000261811">
    <property type="component" value="Unassembled WGS sequence"/>
</dbReference>
<proteinExistence type="predicted"/>
<protein>
    <recommendedName>
        <fullName evidence="5">DUF485 domain-containing protein</fullName>
    </recommendedName>
</protein>
<evidence type="ECO:0000313" key="3">
    <source>
        <dbReference type="EMBL" id="RFU39192.1"/>
    </source>
</evidence>
<evidence type="ECO:0000313" key="4">
    <source>
        <dbReference type="Proteomes" id="UP000261811"/>
    </source>
</evidence>
<dbReference type="AlphaFoldDB" id="A0A372JGR2"/>